<dbReference type="EMBL" id="JADZGI010000001">
    <property type="protein sequence ID" value="MBH0113861.1"/>
    <property type="molecule type" value="Genomic_DNA"/>
</dbReference>
<dbReference type="InterPro" id="IPR036237">
    <property type="entry name" value="Xyl_isomerase-like_sf"/>
</dbReference>
<feature type="active site" description="Proton donor/acceptor" evidence="3">
    <location>
        <position position="143"/>
    </location>
</feature>
<dbReference type="GO" id="GO:0008903">
    <property type="term" value="F:hydroxypyruvate isomerase activity"/>
    <property type="evidence" value="ECO:0007669"/>
    <property type="project" value="TreeGrafter"/>
</dbReference>
<gene>
    <name evidence="5" type="ORF">I5E68_12985</name>
</gene>
<evidence type="ECO:0000256" key="3">
    <source>
        <dbReference type="PIRSR" id="PIRSR006241-50"/>
    </source>
</evidence>
<dbReference type="PANTHER" id="PTHR43489:SF6">
    <property type="entry name" value="HYDROXYPYRUVATE ISOMERASE-RELATED"/>
    <property type="match status" value="1"/>
</dbReference>
<comment type="caution">
    <text evidence="5">The sequence shown here is derived from an EMBL/GenBank/DDBJ whole genome shotgun (WGS) entry which is preliminary data.</text>
</comment>
<name>A0A931MM86_9SPHN</name>
<accession>A0A931MM86</accession>
<evidence type="ECO:0000313" key="6">
    <source>
        <dbReference type="Proteomes" id="UP000617634"/>
    </source>
</evidence>
<protein>
    <submittedName>
        <fullName evidence="5">Hydroxypyruvate isomerase family protein</fullName>
    </submittedName>
</protein>
<dbReference type="InterPro" id="IPR053398">
    <property type="entry name" value="HPT_OtnI_isomerases"/>
</dbReference>
<keyword evidence="6" id="KW-1185">Reference proteome</keyword>
<dbReference type="AlphaFoldDB" id="A0A931MM86"/>
<dbReference type="InterPro" id="IPR026040">
    <property type="entry name" value="HyI-like"/>
</dbReference>
<dbReference type="InterPro" id="IPR013022">
    <property type="entry name" value="Xyl_isomerase-like_TIM-brl"/>
</dbReference>
<keyword evidence="1 2" id="KW-0413">Isomerase</keyword>
<evidence type="ECO:0000313" key="5">
    <source>
        <dbReference type="EMBL" id="MBH0113861.1"/>
    </source>
</evidence>
<organism evidence="5 6">
    <name type="scientific">Novosphingobium aureum</name>
    <dbReference type="NCBI Taxonomy" id="2792964"/>
    <lineage>
        <taxon>Bacteria</taxon>
        <taxon>Pseudomonadati</taxon>
        <taxon>Pseudomonadota</taxon>
        <taxon>Alphaproteobacteria</taxon>
        <taxon>Sphingomonadales</taxon>
        <taxon>Sphingomonadaceae</taxon>
        <taxon>Novosphingobium</taxon>
    </lineage>
</organism>
<reference evidence="5" key="1">
    <citation type="submission" date="2020-11" db="EMBL/GenBank/DDBJ databases">
        <title>Novosphingobium aureum sp. nov., a marine bacterium isolated from sediment of a salt flat.</title>
        <authorList>
            <person name="Yoo Y."/>
            <person name="Kim J.-J."/>
        </authorList>
    </citation>
    <scope>NUCLEOTIDE SEQUENCE</scope>
    <source>
        <strain evidence="5">YJ-S2-02</strain>
    </source>
</reference>
<dbReference type="Pfam" id="PF01261">
    <property type="entry name" value="AP_endonuc_2"/>
    <property type="match status" value="1"/>
</dbReference>
<evidence type="ECO:0000256" key="2">
    <source>
        <dbReference type="PIRNR" id="PIRNR006241"/>
    </source>
</evidence>
<feature type="domain" description="Xylose isomerase-like TIM barrel" evidence="4">
    <location>
        <begin position="21"/>
        <end position="255"/>
    </location>
</feature>
<comment type="similarity">
    <text evidence="2">Belongs to the hyi family.</text>
</comment>
<sequence length="259" mass="28311">MPRLAANLTMMFTELPFLERFAAASQAGFKAVEFLAPYDFTAEEVALQARAAQVEVVLFNCPPGDWASGERGLGALPDRVDECRRGIDTAIEYALALDCPRLHLMAGKPGAQTDPNRARETMIANLRYAADAANLHAIDIMLEPINTRVDIPGYFYATCGQALDIADAAGRENVKLQYDIYHMQIMEGDLARSIARHLPRIGHVQLADNPGRHEPGTGEINYPWLLNYLDDAGYDGWIGCEYAPAAGTVAGLGWAAPYL</sequence>
<dbReference type="InterPro" id="IPR050417">
    <property type="entry name" value="Sugar_Epim/Isomerase"/>
</dbReference>
<dbReference type="FunFam" id="3.20.20.150:FF:000007">
    <property type="entry name" value="Hydroxypyruvate isomerase"/>
    <property type="match status" value="1"/>
</dbReference>
<feature type="active site" description="Proton donor/acceptor" evidence="3">
    <location>
        <position position="241"/>
    </location>
</feature>
<proteinExistence type="inferred from homology"/>
<evidence type="ECO:0000259" key="4">
    <source>
        <dbReference type="Pfam" id="PF01261"/>
    </source>
</evidence>
<dbReference type="PANTHER" id="PTHR43489">
    <property type="entry name" value="ISOMERASE"/>
    <property type="match status" value="1"/>
</dbReference>
<dbReference type="NCBIfam" id="NF043033">
    <property type="entry name" value="OxoTetrIsom"/>
    <property type="match status" value="1"/>
</dbReference>
<dbReference type="PIRSF" id="PIRSF006241">
    <property type="entry name" value="HyI"/>
    <property type="match status" value="1"/>
</dbReference>
<evidence type="ECO:0000256" key="1">
    <source>
        <dbReference type="ARBA" id="ARBA00023235"/>
    </source>
</evidence>
<dbReference type="RefSeq" id="WP_197164277.1">
    <property type="nucleotide sequence ID" value="NZ_JADZGI010000001.1"/>
</dbReference>
<dbReference type="SUPFAM" id="SSF51658">
    <property type="entry name" value="Xylose isomerase-like"/>
    <property type="match status" value="1"/>
</dbReference>
<dbReference type="Gene3D" id="3.20.20.150">
    <property type="entry name" value="Divalent-metal-dependent TIM barrel enzymes"/>
    <property type="match status" value="1"/>
</dbReference>
<dbReference type="GO" id="GO:0046487">
    <property type="term" value="P:glyoxylate metabolic process"/>
    <property type="evidence" value="ECO:0007669"/>
    <property type="project" value="TreeGrafter"/>
</dbReference>
<dbReference type="Proteomes" id="UP000617634">
    <property type="component" value="Unassembled WGS sequence"/>
</dbReference>